<keyword evidence="5 7" id="KW-1133">Transmembrane helix</keyword>
<keyword evidence="6 7" id="KW-0472">Membrane</keyword>
<feature type="transmembrane region" description="Helical" evidence="7">
    <location>
        <begin position="112"/>
        <end position="133"/>
    </location>
</feature>
<evidence type="ECO:0000256" key="2">
    <source>
        <dbReference type="ARBA" id="ARBA00022448"/>
    </source>
</evidence>
<dbReference type="PROSITE" id="PS50928">
    <property type="entry name" value="ABC_TM1"/>
    <property type="match status" value="1"/>
</dbReference>
<keyword evidence="3" id="KW-1003">Cell membrane</keyword>
<dbReference type="CDD" id="cd06261">
    <property type="entry name" value="TM_PBP2"/>
    <property type="match status" value="1"/>
</dbReference>
<keyword evidence="2 7" id="KW-0813">Transport</keyword>
<comment type="subcellular location">
    <subcellularLocation>
        <location evidence="1 7">Cell membrane</location>
        <topology evidence="1 7">Multi-pass membrane protein</topology>
    </subcellularLocation>
</comment>
<evidence type="ECO:0000256" key="1">
    <source>
        <dbReference type="ARBA" id="ARBA00004651"/>
    </source>
</evidence>
<evidence type="ECO:0000256" key="4">
    <source>
        <dbReference type="ARBA" id="ARBA00022692"/>
    </source>
</evidence>
<comment type="caution">
    <text evidence="9">The sequence shown here is derived from an EMBL/GenBank/DDBJ whole genome shotgun (WGS) entry which is preliminary data.</text>
</comment>
<evidence type="ECO:0000313" key="10">
    <source>
        <dbReference type="Proteomes" id="UP001336020"/>
    </source>
</evidence>
<evidence type="ECO:0000256" key="6">
    <source>
        <dbReference type="ARBA" id="ARBA00023136"/>
    </source>
</evidence>
<accession>A0ABU7LGI6</accession>
<dbReference type="InterPro" id="IPR000515">
    <property type="entry name" value="MetI-like"/>
</dbReference>
<evidence type="ECO:0000256" key="3">
    <source>
        <dbReference type="ARBA" id="ARBA00022475"/>
    </source>
</evidence>
<dbReference type="Pfam" id="PF00528">
    <property type="entry name" value="BPD_transp_1"/>
    <property type="match status" value="1"/>
</dbReference>
<gene>
    <name evidence="9" type="ORF">Q7514_24385</name>
</gene>
<proteinExistence type="inferred from homology"/>
<feature type="transmembrane region" description="Helical" evidence="7">
    <location>
        <begin position="170"/>
        <end position="191"/>
    </location>
</feature>
<dbReference type="PANTHER" id="PTHR43744:SF12">
    <property type="entry name" value="ABC TRANSPORTER PERMEASE PROTEIN MG189-RELATED"/>
    <property type="match status" value="1"/>
</dbReference>
<dbReference type="EMBL" id="JAUTXY010000014">
    <property type="protein sequence ID" value="MEE2060663.1"/>
    <property type="molecule type" value="Genomic_DNA"/>
</dbReference>
<dbReference type="Proteomes" id="UP001336020">
    <property type="component" value="Unassembled WGS sequence"/>
</dbReference>
<dbReference type="InterPro" id="IPR035906">
    <property type="entry name" value="MetI-like_sf"/>
</dbReference>
<feature type="transmembrane region" description="Helical" evidence="7">
    <location>
        <begin position="64"/>
        <end position="86"/>
    </location>
</feature>
<feature type="transmembrane region" description="Helical" evidence="7">
    <location>
        <begin position="6"/>
        <end position="26"/>
    </location>
</feature>
<name>A0ABU7LGI6_9NOCA</name>
<protein>
    <submittedName>
        <fullName evidence="9">Carbohydrate ABC transporter permease</fullName>
    </submittedName>
</protein>
<comment type="similarity">
    <text evidence="7">Belongs to the binding-protein-dependent transport system permease family.</text>
</comment>
<evidence type="ECO:0000256" key="5">
    <source>
        <dbReference type="ARBA" id="ARBA00022989"/>
    </source>
</evidence>
<sequence length="206" mass="22169">MLVGLTVTFGILALQPLTCIPAAYVLTVHRKRWTGRVFGFVMLCLLIPAQVTMIPLFIGLNQVGLGDTLAALILPFATSVLGTFMIRNQMMSIPDALFEACEMDGLGPIRTMVSVVTPIALPGIAAFSVYSIFVHWNDYMWPLLVARIPEIQTPPLALAIFQDAGTGFDYPALAAGAAIVTVPIVAVFLFAQKHFVRGMSGTEITG</sequence>
<evidence type="ECO:0000313" key="9">
    <source>
        <dbReference type="EMBL" id="MEE2060663.1"/>
    </source>
</evidence>
<evidence type="ECO:0000256" key="7">
    <source>
        <dbReference type="RuleBase" id="RU363032"/>
    </source>
</evidence>
<evidence type="ECO:0000259" key="8">
    <source>
        <dbReference type="PROSITE" id="PS50928"/>
    </source>
</evidence>
<keyword evidence="4 7" id="KW-0812">Transmembrane</keyword>
<reference evidence="9 10" key="1">
    <citation type="submission" date="2023-07" db="EMBL/GenBank/DDBJ databases">
        <authorList>
            <person name="Girao M."/>
            <person name="Carvalho M.F."/>
        </authorList>
    </citation>
    <scope>NUCLEOTIDE SEQUENCE [LARGE SCALE GENOMIC DNA]</scope>
    <source>
        <strain evidence="9 10">YIM65754</strain>
    </source>
</reference>
<dbReference type="Gene3D" id="1.10.3720.10">
    <property type="entry name" value="MetI-like"/>
    <property type="match status" value="1"/>
</dbReference>
<dbReference type="SUPFAM" id="SSF161098">
    <property type="entry name" value="MetI-like"/>
    <property type="match status" value="1"/>
</dbReference>
<dbReference type="RefSeq" id="WP_330135848.1">
    <property type="nucleotide sequence ID" value="NZ_JAUTXY010000014.1"/>
</dbReference>
<feature type="domain" description="ABC transmembrane type-1" evidence="8">
    <location>
        <begin position="1"/>
        <end position="191"/>
    </location>
</feature>
<keyword evidence="10" id="KW-1185">Reference proteome</keyword>
<organism evidence="9 10">
    <name type="scientific">Rhodococcus artemisiae</name>
    <dbReference type="NCBI Taxonomy" id="714159"/>
    <lineage>
        <taxon>Bacteria</taxon>
        <taxon>Bacillati</taxon>
        <taxon>Actinomycetota</taxon>
        <taxon>Actinomycetes</taxon>
        <taxon>Mycobacteriales</taxon>
        <taxon>Nocardiaceae</taxon>
        <taxon>Rhodococcus</taxon>
    </lineage>
</organism>
<feature type="transmembrane region" description="Helical" evidence="7">
    <location>
        <begin position="38"/>
        <end position="58"/>
    </location>
</feature>
<dbReference type="PANTHER" id="PTHR43744">
    <property type="entry name" value="ABC TRANSPORTER PERMEASE PROTEIN MG189-RELATED-RELATED"/>
    <property type="match status" value="1"/>
</dbReference>